<dbReference type="eggNOG" id="ENOG5033H5T">
    <property type="taxonomic scope" value="Bacteria"/>
</dbReference>
<proteinExistence type="predicted"/>
<dbReference type="InterPro" id="IPR046313">
    <property type="entry name" value="DUF6465"/>
</dbReference>
<name>M2P883_9FIRM</name>
<dbReference type="Proteomes" id="UP000011758">
    <property type="component" value="Unassembled WGS sequence"/>
</dbReference>
<dbReference type="OrthoDB" id="1711086at2"/>
<accession>M2P883</accession>
<organism evidence="1 2">
    <name type="scientific">Eggerthia catenaformis OT 569 = DSM 20559</name>
    <dbReference type="NCBI Taxonomy" id="999415"/>
    <lineage>
        <taxon>Bacteria</taxon>
        <taxon>Bacillati</taxon>
        <taxon>Bacillota</taxon>
        <taxon>Erysipelotrichia</taxon>
        <taxon>Erysipelotrichales</taxon>
        <taxon>Coprobacillaceae</taxon>
        <taxon>Eggerthia</taxon>
    </lineage>
</organism>
<dbReference type="BioCyc" id="ECAT999415-HMP:GTTI-1107-MONOMER"/>
<evidence type="ECO:0000313" key="2">
    <source>
        <dbReference type="Proteomes" id="UP000011758"/>
    </source>
</evidence>
<protein>
    <submittedName>
        <fullName evidence="1">Uncharacterized protein</fullName>
    </submittedName>
</protein>
<dbReference type="STRING" id="999415.HMPREF9943_01081"/>
<dbReference type="EMBL" id="AGEJ01000018">
    <property type="protein sequence ID" value="EMD16527.1"/>
    <property type="molecule type" value="Genomic_DNA"/>
</dbReference>
<dbReference type="Pfam" id="PF20069">
    <property type="entry name" value="DUF6465"/>
    <property type="match status" value="1"/>
</dbReference>
<reference evidence="1 2" key="1">
    <citation type="submission" date="2013-02" db="EMBL/GenBank/DDBJ databases">
        <title>The Genome Sequence of Lactobacillus catenaformis F0143.</title>
        <authorList>
            <consortium name="The Broad Institute Genome Sequencing Platform"/>
            <person name="Earl A."/>
            <person name="Ward D."/>
            <person name="Feldgarden M."/>
            <person name="Gevers D."/>
            <person name="Izard J."/>
            <person name="Blanton J.M."/>
            <person name="Mathney J."/>
            <person name="Dewhirst F.E."/>
            <person name="Young S.K."/>
            <person name="Zeng Q."/>
            <person name="Gargeya S."/>
            <person name="Fitzgerald M."/>
            <person name="Haas B."/>
            <person name="Abouelleil A."/>
            <person name="Alvarado L."/>
            <person name="Arachchi H.M."/>
            <person name="Berlin A."/>
            <person name="Chapman S.B."/>
            <person name="Gearin G."/>
            <person name="Goldberg J."/>
            <person name="Griggs A."/>
            <person name="Gujja S."/>
            <person name="Hansen M."/>
            <person name="Heiman D."/>
            <person name="Howarth C."/>
            <person name="Larimer J."/>
            <person name="Lui A."/>
            <person name="MacDonald P.J.P."/>
            <person name="McCowen C."/>
            <person name="Montmayeur A."/>
            <person name="Murphy C."/>
            <person name="Neiman D."/>
            <person name="Pearson M."/>
            <person name="Priest M."/>
            <person name="Roberts A."/>
            <person name="Saif S."/>
            <person name="Shea T."/>
            <person name="Sisk P."/>
            <person name="Stolte C."/>
            <person name="Sykes S."/>
            <person name="Wortman J."/>
            <person name="Nusbaum C."/>
            <person name="Birren B."/>
        </authorList>
    </citation>
    <scope>NUCLEOTIDE SEQUENCE [LARGE SCALE GENOMIC DNA]</scope>
    <source>
        <strain evidence="1 2">OT 569</strain>
    </source>
</reference>
<comment type="caution">
    <text evidence="1">The sequence shown here is derived from an EMBL/GenBank/DDBJ whole genome shotgun (WGS) entry which is preliminary data.</text>
</comment>
<sequence length="72" mass="8294">MKTNIELQFEGNDILSSDIEKCVKEDIKSRGIKLQTIDSLDIYYKPRENDIYYVAVDKDGKVFGTNNTPLHL</sequence>
<keyword evidence="2" id="KW-1185">Reference proteome</keyword>
<dbReference type="AlphaFoldDB" id="M2P883"/>
<gene>
    <name evidence="1" type="ORF">HMPREF9943_01081</name>
</gene>
<evidence type="ECO:0000313" key="1">
    <source>
        <dbReference type="EMBL" id="EMD16527.1"/>
    </source>
</evidence>